<comment type="caution">
    <text evidence="2">The sequence shown here is derived from an EMBL/GenBank/DDBJ whole genome shotgun (WGS) entry which is preliminary data.</text>
</comment>
<dbReference type="AlphaFoldDB" id="A0AB33XTC2"/>
<keyword evidence="1" id="KW-0732">Signal</keyword>
<name>A0AB33XTC2_LACRH</name>
<gene>
    <name evidence="2" type="ORF">LRHMDP3_2109</name>
</gene>
<sequence>MTKVRSSRLRPLTLRLLSAPARAQFLTIACRAILRYDLINS</sequence>
<feature type="signal peptide" evidence="1">
    <location>
        <begin position="1"/>
        <end position="23"/>
    </location>
</feature>
<dbReference type="AntiFam" id="ANF00267">
    <property type="entry name" value="DNA repeat translations related to WP_015765070.1"/>
</dbReference>
<accession>A0AB33XTC2</accession>
<dbReference type="EMBL" id="AMQX01000011">
    <property type="protein sequence ID" value="EKS49998.1"/>
    <property type="molecule type" value="Genomic_DNA"/>
</dbReference>
<proteinExistence type="predicted"/>
<feature type="chain" id="PRO_5044328984" evidence="1">
    <location>
        <begin position="24"/>
        <end position="41"/>
    </location>
</feature>
<evidence type="ECO:0000313" key="3">
    <source>
        <dbReference type="Proteomes" id="UP000009352"/>
    </source>
</evidence>
<protein>
    <submittedName>
        <fullName evidence="2">Uncharacterized protein</fullName>
    </submittedName>
</protein>
<evidence type="ECO:0000313" key="2">
    <source>
        <dbReference type="EMBL" id="EKS49998.1"/>
    </source>
</evidence>
<dbReference type="NCBIfam" id="NF040517">
    <property type="entry name" value="Lacto_Palin_RP2"/>
    <property type="match status" value="1"/>
</dbReference>
<evidence type="ECO:0000256" key="1">
    <source>
        <dbReference type="SAM" id="SignalP"/>
    </source>
</evidence>
<dbReference type="Proteomes" id="UP000009352">
    <property type="component" value="Unassembled WGS sequence"/>
</dbReference>
<reference evidence="2 3" key="1">
    <citation type="journal article" date="2013" name="Genome Announc.">
        <title>Draft Genome Sequence of Staphylococcus simulans UMC-CNS-990, Isolated from a Case of Chronic Bovine Mastitis.</title>
        <authorList>
            <person name="Calcutt M.J."/>
            <person name="Foecking M.F."/>
            <person name="Hsieh H.Y."/>
            <person name="Perry J."/>
            <person name="Stewart G.C."/>
            <person name="Middleton J.R."/>
        </authorList>
    </citation>
    <scope>NUCLEOTIDE SEQUENCE [LARGE SCALE GENOMIC DNA]</scope>
    <source>
        <strain evidence="2 3">LRHMDP3</strain>
    </source>
</reference>
<organism evidence="2 3">
    <name type="scientific">Lacticaseibacillus rhamnosus LRHMDP3</name>
    <dbReference type="NCBI Taxonomy" id="1203259"/>
    <lineage>
        <taxon>Bacteria</taxon>
        <taxon>Bacillati</taxon>
        <taxon>Bacillota</taxon>
        <taxon>Bacilli</taxon>
        <taxon>Lactobacillales</taxon>
        <taxon>Lactobacillaceae</taxon>
        <taxon>Lacticaseibacillus</taxon>
    </lineage>
</organism>